<name>A0A2K8SRB6_9NOSO</name>
<evidence type="ECO:0000313" key="2">
    <source>
        <dbReference type="Proteomes" id="UP000232003"/>
    </source>
</evidence>
<dbReference type="KEGG" id="nfl:COO91_03913"/>
<keyword evidence="2" id="KW-1185">Reference proteome</keyword>
<accession>A0A2K8SRB6</accession>
<dbReference type="EMBL" id="CP024785">
    <property type="protein sequence ID" value="AUB37961.1"/>
    <property type="molecule type" value="Genomic_DNA"/>
</dbReference>
<dbReference type="Proteomes" id="UP000232003">
    <property type="component" value="Chromosome"/>
</dbReference>
<evidence type="ECO:0000313" key="1">
    <source>
        <dbReference type="EMBL" id="AUB37961.1"/>
    </source>
</evidence>
<organism evidence="1 2">
    <name type="scientific">Nostoc flagelliforme CCNUN1</name>
    <dbReference type="NCBI Taxonomy" id="2038116"/>
    <lineage>
        <taxon>Bacteria</taxon>
        <taxon>Bacillati</taxon>
        <taxon>Cyanobacteriota</taxon>
        <taxon>Cyanophyceae</taxon>
        <taxon>Nostocales</taxon>
        <taxon>Nostocaceae</taxon>
        <taxon>Nostoc</taxon>
    </lineage>
</organism>
<protein>
    <submittedName>
        <fullName evidence="1">Uncharacterized protein</fullName>
    </submittedName>
</protein>
<reference evidence="1 2" key="1">
    <citation type="submission" date="2017-11" db="EMBL/GenBank/DDBJ databases">
        <title>Complete genome of a free-living desiccation-tolerant cyanobacterium and its photosynthetic adaptation to extreme terrestrial habitat.</title>
        <authorList>
            <person name="Shang J."/>
        </authorList>
    </citation>
    <scope>NUCLEOTIDE SEQUENCE [LARGE SCALE GENOMIC DNA]</scope>
    <source>
        <strain evidence="1 2">CCNUN1</strain>
    </source>
</reference>
<proteinExistence type="predicted"/>
<dbReference type="AlphaFoldDB" id="A0A2K8SRB6"/>
<gene>
    <name evidence="1" type="ORF">COO91_03913</name>
</gene>
<sequence length="48" mass="5489">MKIGIKLININPVMASTKTIVFDVDTGKIYFLQKSVKDYLYPRHFSPG</sequence>